<dbReference type="EMBL" id="JBHTAI010000006">
    <property type="protein sequence ID" value="MFC7149121.1"/>
    <property type="molecule type" value="Genomic_DNA"/>
</dbReference>
<dbReference type="InterPro" id="IPR036397">
    <property type="entry name" value="RNaseH_sf"/>
</dbReference>
<proteinExistence type="predicted"/>
<accession>A0ABW2F7D9</accession>
<dbReference type="PANTHER" id="PTHR46889">
    <property type="entry name" value="TRANSPOSASE INSF FOR INSERTION SEQUENCE IS3B-RELATED"/>
    <property type="match status" value="1"/>
</dbReference>
<dbReference type="RefSeq" id="WP_378054483.1">
    <property type="nucleotide sequence ID" value="NZ_JBHMDN010000079.1"/>
</dbReference>
<dbReference type="InterPro" id="IPR048020">
    <property type="entry name" value="Transpos_IS3"/>
</dbReference>
<dbReference type="Pfam" id="PF13333">
    <property type="entry name" value="rve_2"/>
    <property type="match status" value="1"/>
</dbReference>
<evidence type="ECO:0000313" key="4">
    <source>
        <dbReference type="Proteomes" id="UP001596378"/>
    </source>
</evidence>
<dbReference type="NCBIfam" id="NF033516">
    <property type="entry name" value="transpos_IS3"/>
    <property type="match status" value="1"/>
</dbReference>
<evidence type="ECO:0000256" key="1">
    <source>
        <dbReference type="ARBA" id="ARBA00002286"/>
    </source>
</evidence>
<dbReference type="Proteomes" id="UP001596378">
    <property type="component" value="Unassembled WGS sequence"/>
</dbReference>
<dbReference type="Gene3D" id="3.30.420.10">
    <property type="entry name" value="Ribonuclease H-like superfamily/Ribonuclease H"/>
    <property type="match status" value="1"/>
</dbReference>
<dbReference type="InterPro" id="IPR025948">
    <property type="entry name" value="HTH-like_dom"/>
</dbReference>
<sequence>MRERRERWTVKAMCAVLAVSESGYYRNLKPTPQQERQQRLLVKIKDIIGEHEDNRNYGVQRILLALTQIDVTTTYSTVYRIMKQHGLLKKVRRHPNGITREDASAQKSENLIQRDFSASAPNQKWLSDITEVPCSDGKLYLSAVLDCLGGEIVGLAMDDNMRKALCIQAFENACKARKARGMIFHSDRGSQFTSYAFRERLAKREAIQSMSSTGRCYDNARMESFFATLKKEKLYQINTERYPMADMKSIIFRYIMVYYNRRRIYTSNPGGWPPAIYRERMLSQAAS</sequence>
<protein>
    <submittedName>
        <fullName evidence="3">IS3 family transposase</fullName>
    </submittedName>
</protein>
<comment type="function">
    <text evidence="1">Involved in the transposition of the insertion sequence.</text>
</comment>
<dbReference type="InterPro" id="IPR012337">
    <property type="entry name" value="RNaseH-like_sf"/>
</dbReference>
<reference evidence="4" key="1">
    <citation type="journal article" date="2019" name="Int. J. Syst. Evol. Microbiol.">
        <title>The Global Catalogue of Microorganisms (GCM) 10K type strain sequencing project: providing services to taxonomists for standard genome sequencing and annotation.</title>
        <authorList>
            <consortium name="The Broad Institute Genomics Platform"/>
            <consortium name="The Broad Institute Genome Sequencing Center for Infectious Disease"/>
            <person name="Wu L."/>
            <person name="Ma J."/>
        </authorList>
    </citation>
    <scope>NUCLEOTIDE SEQUENCE [LARGE SCALE GENOMIC DNA]</scope>
    <source>
        <strain evidence="4">KCTC 12907</strain>
    </source>
</reference>
<comment type="caution">
    <text evidence="3">The sequence shown here is derived from an EMBL/GenBank/DDBJ whole genome shotgun (WGS) entry which is preliminary data.</text>
</comment>
<dbReference type="PROSITE" id="PS50994">
    <property type="entry name" value="INTEGRASE"/>
    <property type="match status" value="1"/>
</dbReference>
<gene>
    <name evidence="3" type="ORF">ACFQMJ_11335</name>
</gene>
<dbReference type="Pfam" id="PF13276">
    <property type="entry name" value="HTH_21"/>
    <property type="match status" value="1"/>
</dbReference>
<evidence type="ECO:0000259" key="2">
    <source>
        <dbReference type="PROSITE" id="PS50994"/>
    </source>
</evidence>
<evidence type="ECO:0000313" key="3">
    <source>
        <dbReference type="EMBL" id="MFC7149121.1"/>
    </source>
</evidence>
<dbReference type="Pfam" id="PF00665">
    <property type="entry name" value="rve"/>
    <property type="match status" value="1"/>
</dbReference>
<feature type="domain" description="Integrase catalytic" evidence="2">
    <location>
        <begin position="117"/>
        <end position="281"/>
    </location>
</feature>
<dbReference type="InterPro" id="IPR001584">
    <property type="entry name" value="Integrase_cat-core"/>
</dbReference>
<dbReference type="SUPFAM" id="SSF53098">
    <property type="entry name" value="Ribonuclease H-like"/>
    <property type="match status" value="1"/>
</dbReference>
<dbReference type="PANTHER" id="PTHR46889:SF4">
    <property type="entry name" value="TRANSPOSASE INSO FOR INSERTION SEQUENCE ELEMENT IS911B-RELATED"/>
    <property type="match status" value="1"/>
</dbReference>
<keyword evidence="4" id="KW-1185">Reference proteome</keyword>
<name>A0ABW2F7D9_9BACL</name>
<organism evidence="3 4">
    <name type="scientific">Cohnella cellulosilytica</name>
    <dbReference type="NCBI Taxonomy" id="986710"/>
    <lineage>
        <taxon>Bacteria</taxon>
        <taxon>Bacillati</taxon>
        <taxon>Bacillota</taxon>
        <taxon>Bacilli</taxon>
        <taxon>Bacillales</taxon>
        <taxon>Paenibacillaceae</taxon>
        <taxon>Cohnella</taxon>
    </lineage>
</organism>
<dbReference type="InterPro" id="IPR050900">
    <property type="entry name" value="Transposase_IS3/IS150/IS904"/>
</dbReference>